<accession>R1G518</accession>
<dbReference type="RefSeq" id="WP_003090456.1">
    <property type="nucleotide sequence ID" value="NZ_AOUO01000298.1"/>
</dbReference>
<dbReference type="NCBIfam" id="TIGR03620">
    <property type="entry name" value="F420_MSMEG_4141"/>
    <property type="match status" value="1"/>
</dbReference>
<dbReference type="InterPro" id="IPR019922">
    <property type="entry name" value="Lucif-like_OxRdatse_MSMEG_4141"/>
</dbReference>
<protein>
    <submittedName>
        <fullName evidence="2">Putative F420-dependent oxidoreductase</fullName>
    </submittedName>
</protein>
<dbReference type="Pfam" id="PF00296">
    <property type="entry name" value="Bac_luciferase"/>
    <property type="match status" value="1"/>
</dbReference>
<dbReference type="SUPFAM" id="SSF51679">
    <property type="entry name" value="Bacterial luciferase-like"/>
    <property type="match status" value="1"/>
</dbReference>
<name>R1G518_9PSEU</name>
<evidence type="ECO:0000259" key="1">
    <source>
        <dbReference type="Pfam" id="PF00296"/>
    </source>
</evidence>
<dbReference type="Proteomes" id="UP000014139">
    <property type="component" value="Unassembled WGS sequence"/>
</dbReference>
<dbReference type="PANTHER" id="PTHR43244:SF2">
    <property type="entry name" value="CONSERVED HYPOTHETICAL ALANINE AND PROLINE-RICH PROTEIN"/>
    <property type="match status" value="1"/>
</dbReference>
<dbReference type="InterPro" id="IPR011251">
    <property type="entry name" value="Luciferase-like_dom"/>
</dbReference>
<dbReference type="Gene3D" id="3.20.20.30">
    <property type="entry name" value="Luciferase-like domain"/>
    <property type="match status" value="1"/>
</dbReference>
<gene>
    <name evidence="2" type="ORF">H480_20814</name>
</gene>
<dbReference type="eggNOG" id="COG2141">
    <property type="taxonomic scope" value="Bacteria"/>
</dbReference>
<dbReference type="AlphaFoldDB" id="R1G518"/>
<dbReference type="PANTHER" id="PTHR43244">
    <property type="match status" value="1"/>
</dbReference>
<feature type="domain" description="Luciferase-like" evidence="1">
    <location>
        <begin position="15"/>
        <end position="265"/>
    </location>
</feature>
<evidence type="ECO:0000313" key="3">
    <source>
        <dbReference type="Proteomes" id="UP000014139"/>
    </source>
</evidence>
<evidence type="ECO:0000313" key="2">
    <source>
        <dbReference type="EMBL" id="EOD66568.1"/>
    </source>
</evidence>
<dbReference type="InterPro" id="IPR036661">
    <property type="entry name" value="Luciferase-like_sf"/>
</dbReference>
<keyword evidence="3" id="KW-1185">Reference proteome</keyword>
<organism evidence="2 3">
    <name type="scientific">Amycolatopsis vancoresmycina DSM 44592</name>
    <dbReference type="NCBI Taxonomy" id="1292037"/>
    <lineage>
        <taxon>Bacteria</taxon>
        <taxon>Bacillati</taxon>
        <taxon>Actinomycetota</taxon>
        <taxon>Actinomycetes</taxon>
        <taxon>Pseudonocardiales</taxon>
        <taxon>Pseudonocardiaceae</taxon>
        <taxon>Amycolatopsis</taxon>
    </lineage>
</organism>
<reference evidence="2 3" key="1">
    <citation type="submission" date="2013-02" db="EMBL/GenBank/DDBJ databases">
        <title>Draft genome sequence of Amycolatopsis vancoresmycina strain DSM 44592T.</title>
        <authorList>
            <person name="Kumar S."/>
            <person name="Kaur N."/>
            <person name="Kaur C."/>
            <person name="Raghava G.P.S."/>
            <person name="Mayilraj S."/>
        </authorList>
    </citation>
    <scope>NUCLEOTIDE SEQUENCE [LARGE SCALE GENOMIC DNA]</scope>
    <source>
        <strain evidence="2 3">DSM 44592</strain>
    </source>
</reference>
<proteinExistence type="predicted"/>
<dbReference type="EMBL" id="AOUO01000298">
    <property type="protein sequence ID" value="EOD66568.1"/>
    <property type="molecule type" value="Genomic_DNA"/>
</dbReference>
<sequence>MGEVGVWTRQFNFFPTSRVRRAVRDLEALGYGAVWVGETVYREPLTHAAVLLGATGRMVVATGIAAIWARDPFAATAAALTLAEAYPDRFVLGIGVSHASLVEDVRGTCYRRPLASMRDYLDGMDRAATAYRAVAPPSAPRLLAALGPRMLELAATRAQGALTYLVPPEHTARAREILGPDATLCVEQALLLDGTPSTARAVARKHLNRYLAMPNYVANWRRLGFTDEDIAGAGSDRLVDALVSWGDPAVATARIREHLDAGADHVCVQLYHADLEHLPEDGWRQVAETVGLIPGGTTTSRAEAVPPRAD</sequence>
<dbReference type="GO" id="GO:0016705">
    <property type="term" value="F:oxidoreductase activity, acting on paired donors, with incorporation or reduction of molecular oxygen"/>
    <property type="evidence" value="ECO:0007669"/>
    <property type="project" value="InterPro"/>
</dbReference>
<dbReference type="InterPro" id="IPR050564">
    <property type="entry name" value="F420-G6PD/mer"/>
</dbReference>
<comment type="caution">
    <text evidence="2">The sequence shown here is derived from an EMBL/GenBank/DDBJ whole genome shotgun (WGS) entry which is preliminary data.</text>
</comment>